<dbReference type="EMBL" id="JH651078">
    <property type="protein sequence ID" value="EXA29916.1"/>
    <property type="molecule type" value="Genomic_DNA"/>
</dbReference>
<reference evidence="1" key="2">
    <citation type="submission" date="2012-05" db="EMBL/GenBank/DDBJ databases">
        <title>Annotation of the Genome Sequence of Fusarium oxysporum HDV247.</title>
        <authorList>
            <consortium name="The Broad Institute Genomics Platform"/>
            <person name="Ma L.-J."/>
            <person name="Corby-Kistler H."/>
            <person name="Broz K."/>
            <person name="Gale L.R."/>
            <person name="Jonkers W."/>
            <person name="O'Donnell K."/>
            <person name="Ploetz R."/>
            <person name="Steinberg C."/>
            <person name="Schwartz D.C."/>
            <person name="VanEtten H."/>
            <person name="Zhou S."/>
            <person name="Young S.K."/>
            <person name="Zeng Q."/>
            <person name="Gargeya S."/>
            <person name="Fitzgerald M."/>
            <person name="Abouelleil A."/>
            <person name="Alvarado L."/>
            <person name="Chapman S.B."/>
            <person name="Gainer-Dewar J."/>
            <person name="Goldberg J."/>
            <person name="Griggs A."/>
            <person name="Gujja S."/>
            <person name="Hansen M."/>
            <person name="Howarth C."/>
            <person name="Imamovic A."/>
            <person name="Ireland A."/>
            <person name="Larimer J."/>
            <person name="McCowan C."/>
            <person name="Murphy C."/>
            <person name="Pearson M."/>
            <person name="Poon T.W."/>
            <person name="Priest M."/>
            <person name="Roberts A."/>
            <person name="Saif S."/>
            <person name="Shea T."/>
            <person name="Sykes S."/>
            <person name="Wortman J."/>
            <person name="Nusbaum C."/>
            <person name="Birren B."/>
        </authorList>
    </citation>
    <scope>NUCLEOTIDE SEQUENCE</scope>
    <source>
        <strain evidence="1">HDV247</strain>
    </source>
</reference>
<dbReference type="AlphaFoldDB" id="W9NGS2"/>
<proteinExistence type="predicted"/>
<accession>W9NGS2</accession>
<gene>
    <name evidence="1" type="ORF">FOVG_18641</name>
</gene>
<evidence type="ECO:0000313" key="1">
    <source>
        <dbReference type="EMBL" id="EXA29916.1"/>
    </source>
</evidence>
<dbReference type="HOGENOM" id="CLU_2061572_0_0_1"/>
<dbReference type="Proteomes" id="UP000030751">
    <property type="component" value="Unassembled WGS sequence"/>
</dbReference>
<organism evidence="1">
    <name type="scientific">Fusarium oxysporum f. sp. pisi HDV247</name>
    <dbReference type="NCBI Taxonomy" id="1080344"/>
    <lineage>
        <taxon>Eukaryota</taxon>
        <taxon>Fungi</taxon>
        <taxon>Dikarya</taxon>
        <taxon>Ascomycota</taxon>
        <taxon>Pezizomycotina</taxon>
        <taxon>Sordariomycetes</taxon>
        <taxon>Hypocreomycetidae</taxon>
        <taxon>Hypocreales</taxon>
        <taxon>Nectriaceae</taxon>
        <taxon>Fusarium</taxon>
        <taxon>Fusarium oxysporum species complex</taxon>
    </lineage>
</organism>
<protein>
    <submittedName>
        <fullName evidence="1">Uncharacterized protein</fullName>
    </submittedName>
</protein>
<name>W9NGS2_FUSOX</name>
<sequence>MPVDHMRRSVQERKGQCNYGLTANMQTTAASSATTYAEQRPWLERTRWEITYRNRNRSLHRSLILTSYLSSHRRPDTPPYVLASAARVPGLPIDLVSPREDEIKVDRILNTVDVVMDRC</sequence>
<reference evidence="1" key="1">
    <citation type="submission" date="2011-10" db="EMBL/GenBank/DDBJ databases">
        <title>The Genome Sequence of Fusarium oxysporum HDV247.</title>
        <authorList>
            <consortium name="The Broad Institute Genome Sequencing Platform"/>
            <person name="Ma L.-J."/>
            <person name="Gale L.R."/>
            <person name="Schwartz D.C."/>
            <person name="Zhou S."/>
            <person name="Corby-Kistler H."/>
            <person name="Young S.K."/>
            <person name="Zeng Q."/>
            <person name="Gargeya S."/>
            <person name="Fitzgerald M."/>
            <person name="Haas B."/>
            <person name="Abouelleil A."/>
            <person name="Alvarado L."/>
            <person name="Arachchi H.M."/>
            <person name="Berlin A."/>
            <person name="Brown A."/>
            <person name="Chapman S.B."/>
            <person name="Chen Z."/>
            <person name="Dunbar C."/>
            <person name="Freedman E."/>
            <person name="Gearin G."/>
            <person name="Goldberg J."/>
            <person name="Griggs A."/>
            <person name="Gujja S."/>
            <person name="Heiman D."/>
            <person name="Howarth C."/>
            <person name="Larson L."/>
            <person name="Lui A."/>
            <person name="MacDonald P.J.P."/>
            <person name="Montmayeur A."/>
            <person name="Murphy C."/>
            <person name="Neiman D."/>
            <person name="Pearson M."/>
            <person name="Priest M."/>
            <person name="Roberts A."/>
            <person name="Saif S."/>
            <person name="Shea T."/>
            <person name="Shenoy N."/>
            <person name="Sisk P."/>
            <person name="Stolte C."/>
            <person name="Sykes S."/>
            <person name="Wortman J."/>
            <person name="Nusbaum C."/>
            <person name="Birren B."/>
        </authorList>
    </citation>
    <scope>NUCLEOTIDE SEQUENCE [LARGE SCALE GENOMIC DNA]</scope>
    <source>
        <strain evidence="1">HDV247</strain>
    </source>
</reference>